<dbReference type="Proteomes" id="UP000717696">
    <property type="component" value="Unassembled WGS sequence"/>
</dbReference>
<keyword evidence="2" id="KW-0521">NADP</keyword>
<evidence type="ECO:0000256" key="1">
    <source>
        <dbReference type="ARBA" id="ARBA00006484"/>
    </source>
</evidence>
<evidence type="ECO:0000313" key="5">
    <source>
        <dbReference type="Proteomes" id="UP000717696"/>
    </source>
</evidence>
<organism evidence="4 5">
    <name type="scientific">Dactylonectria estremocensis</name>
    <dbReference type="NCBI Taxonomy" id="1079267"/>
    <lineage>
        <taxon>Eukaryota</taxon>
        <taxon>Fungi</taxon>
        <taxon>Dikarya</taxon>
        <taxon>Ascomycota</taxon>
        <taxon>Pezizomycotina</taxon>
        <taxon>Sordariomycetes</taxon>
        <taxon>Hypocreomycetidae</taxon>
        <taxon>Hypocreales</taxon>
        <taxon>Nectriaceae</taxon>
        <taxon>Dactylonectria</taxon>
    </lineage>
</organism>
<dbReference type="GO" id="GO:0016491">
    <property type="term" value="F:oxidoreductase activity"/>
    <property type="evidence" value="ECO:0007669"/>
    <property type="project" value="UniProtKB-KW"/>
</dbReference>
<name>A0A9P9F482_9HYPO</name>
<proteinExistence type="inferred from homology"/>
<keyword evidence="3" id="KW-0560">Oxidoreductase</keyword>
<reference evidence="4" key="1">
    <citation type="journal article" date="2021" name="Nat. Commun.">
        <title>Genetic determinants of endophytism in the Arabidopsis root mycobiome.</title>
        <authorList>
            <person name="Mesny F."/>
            <person name="Miyauchi S."/>
            <person name="Thiergart T."/>
            <person name="Pickel B."/>
            <person name="Atanasova L."/>
            <person name="Karlsson M."/>
            <person name="Huettel B."/>
            <person name="Barry K.W."/>
            <person name="Haridas S."/>
            <person name="Chen C."/>
            <person name="Bauer D."/>
            <person name="Andreopoulos W."/>
            <person name="Pangilinan J."/>
            <person name="LaButti K."/>
            <person name="Riley R."/>
            <person name="Lipzen A."/>
            <person name="Clum A."/>
            <person name="Drula E."/>
            <person name="Henrissat B."/>
            <person name="Kohler A."/>
            <person name="Grigoriev I.V."/>
            <person name="Martin F.M."/>
            <person name="Hacquard S."/>
        </authorList>
    </citation>
    <scope>NUCLEOTIDE SEQUENCE</scope>
    <source>
        <strain evidence="4">MPI-CAGE-AT-0021</strain>
    </source>
</reference>
<dbReference type="AlphaFoldDB" id="A0A9P9F482"/>
<dbReference type="SUPFAM" id="SSF51735">
    <property type="entry name" value="NAD(P)-binding Rossmann-fold domains"/>
    <property type="match status" value="1"/>
</dbReference>
<comment type="similarity">
    <text evidence="1">Belongs to the short-chain dehydrogenases/reductases (SDR) family.</text>
</comment>
<sequence length="128" mass="13759">MHMLQPPYNANFLNAGIMAAPAGVTKDGYEVQFGTNHVGHALLLKFLTPLLVDTTIKCSSASAVRLAVLSSSAHKYSLPGGIDLSTLKRSAEDISAVYRYGQSKLANGVYARELSERYPQFAKVSVSP</sequence>
<dbReference type="OrthoDB" id="191139at2759"/>
<dbReference type="Gene3D" id="3.40.50.720">
    <property type="entry name" value="NAD(P)-binding Rossmann-like Domain"/>
    <property type="match status" value="1"/>
</dbReference>
<accession>A0A9P9F482</accession>
<comment type="caution">
    <text evidence="4">The sequence shown here is derived from an EMBL/GenBank/DDBJ whole genome shotgun (WGS) entry which is preliminary data.</text>
</comment>
<dbReference type="PANTHER" id="PTHR24320">
    <property type="entry name" value="RETINOL DEHYDROGENASE"/>
    <property type="match status" value="1"/>
</dbReference>
<evidence type="ECO:0000313" key="4">
    <source>
        <dbReference type="EMBL" id="KAH7151926.1"/>
    </source>
</evidence>
<evidence type="ECO:0000256" key="2">
    <source>
        <dbReference type="ARBA" id="ARBA00022857"/>
    </source>
</evidence>
<evidence type="ECO:0000256" key="3">
    <source>
        <dbReference type="ARBA" id="ARBA00023002"/>
    </source>
</evidence>
<dbReference type="EMBL" id="JAGMUU010000005">
    <property type="protein sequence ID" value="KAH7151926.1"/>
    <property type="molecule type" value="Genomic_DNA"/>
</dbReference>
<dbReference type="PANTHER" id="PTHR24320:SF282">
    <property type="entry name" value="WW DOMAIN-CONTAINING OXIDOREDUCTASE"/>
    <property type="match status" value="1"/>
</dbReference>
<keyword evidence="5" id="KW-1185">Reference proteome</keyword>
<gene>
    <name evidence="4" type="ORF">B0J13DRAFT_251682</name>
</gene>
<protein>
    <submittedName>
        <fullName evidence="4">Uncharacterized protein</fullName>
    </submittedName>
</protein>
<dbReference type="InterPro" id="IPR036291">
    <property type="entry name" value="NAD(P)-bd_dom_sf"/>
</dbReference>